<reference evidence="1 2" key="1">
    <citation type="submission" date="2014-06" db="EMBL/GenBank/DDBJ databases">
        <title>Evolutionary Origins and Diversification of the Mycorrhizal Mutualists.</title>
        <authorList>
            <consortium name="DOE Joint Genome Institute"/>
            <consortium name="Mycorrhizal Genomics Consortium"/>
            <person name="Kohler A."/>
            <person name="Kuo A."/>
            <person name="Nagy L.G."/>
            <person name="Floudas D."/>
            <person name="Copeland A."/>
            <person name="Barry K.W."/>
            <person name="Cichocki N."/>
            <person name="Veneault-Fourrey C."/>
            <person name="LaButti K."/>
            <person name="Lindquist E.A."/>
            <person name="Lipzen A."/>
            <person name="Lundell T."/>
            <person name="Morin E."/>
            <person name="Murat C."/>
            <person name="Riley R."/>
            <person name="Ohm R."/>
            <person name="Sun H."/>
            <person name="Tunlid A."/>
            <person name="Henrissat B."/>
            <person name="Grigoriev I.V."/>
            <person name="Hibbett D.S."/>
            <person name="Martin F."/>
        </authorList>
    </citation>
    <scope>NUCLEOTIDE SEQUENCE [LARGE SCALE GENOMIC DNA]</scope>
    <source>
        <strain evidence="1 2">SS14</strain>
    </source>
</reference>
<protein>
    <submittedName>
        <fullName evidence="1">Uncharacterized protein</fullName>
    </submittedName>
</protein>
<dbReference type="AlphaFoldDB" id="A0A0C9UBT3"/>
<dbReference type="EMBL" id="KN837143">
    <property type="protein sequence ID" value="KIJ40583.1"/>
    <property type="molecule type" value="Genomic_DNA"/>
</dbReference>
<accession>A0A0C9UBT3</accession>
<evidence type="ECO:0000313" key="2">
    <source>
        <dbReference type="Proteomes" id="UP000054279"/>
    </source>
</evidence>
<dbReference type="Proteomes" id="UP000054279">
    <property type="component" value="Unassembled WGS sequence"/>
</dbReference>
<dbReference type="HOGENOM" id="CLU_733981_0_0_1"/>
<proteinExistence type="predicted"/>
<sequence>MSYVEELDHICSALMFRCRASSFDPIPLQDPIRPACWSFGRPSRRFGCMNLCHRTPIRASQSGHSSRTIHRLRTTTSAAYPSTSQVGTVSDRRIDESTHDIRSASDYPILHYLAQHCGLPNLEKKSMKDNVPYRFNLRDMYHRIILSDLLFHFPKACQDVAHAHAAMFDLARIRVEASNDKHKGELCCYGRSRYKPLHPLPRERSPSPRLSPPFLVNTGLTWSITRSCHAISHSVPFSAHRMDGWMDGWRSSARTTRRLLGNETSPLDITLEHGSYPLFFSFVLLPFAINPYPSSSMSFDLLCFLTHARRDANLSSIQNRRLRLYIKPLTQSSDVELTTLSVHIFSSIRRRTPPSTHYTLLSYCNDGPPSTPILITS</sequence>
<name>A0A0C9UBT3_SPHS4</name>
<organism evidence="1 2">
    <name type="scientific">Sphaerobolus stellatus (strain SS14)</name>
    <dbReference type="NCBI Taxonomy" id="990650"/>
    <lineage>
        <taxon>Eukaryota</taxon>
        <taxon>Fungi</taxon>
        <taxon>Dikarya</taxon>
        <taxon>Basidiomycota</taxon>
        <taxon>Agaricomycotina</taxon>
        <taxon>Agaricomycetes</taxon>
        <taxon>Phallomycetidae</taxon>
        <taxon>Geastrales</taxon>
        <taxon>Sphaerobolaceae</taxon>
        <taxon>Sphaerobolus</taxon>
    </lineage>
</organism>
<evidence type="ECO:0000313" key="1">
    <source>
        <dbReference type="EMBL" id="KIJ40583.1"/>
    </source>
</evidence>
<gene>
    <name evidence="1" type="ORF">M422DRAFT_256554</name>
</gene>
<keyword evidence="2" id="KW-1185">Reference proteome</keyword>